<organism evidence="2 3">
    <name type="scientific">Novosphingobium silvae</name>
    <dbReference type="NCBI Taxonomy" id="2692619"/>
    <lineage>
        <taxon>Bacteria</taxon>
        <taxon>Pseudomonadati</taxon>
        <taxon>Pseudomonadota</taxon>
        <taxon>Alphaproteobacteria</taxon>
        <taxon>Sphingomonadales</taxon>
        <taxon>Sphingomonadaceae</taxon>
        <taxon>Novosphingobium</taxon>
    </lineage>
</organism>
<feature type="compositionally biased region" description="Acidic residues" evidence="1">
    <location>
        <begin position="180"/>
        <end position="189"/>
    </location>
</feature>
<name>A0A7X4GD64_9SPHN</name>
<protein>
    <recommendedName>
        <fullName evidence="4">HTH cro/C1-type domain-containing protein</fullName>
    </recommendedName>
</protein>
<gene>
    <name evidence="2" type="ORF">GR702_01330</name>
</gene>
<dbReference type="RefSeq" id="WP_160984144.1">
    <property type="nucleotide sequence ID" value="NZ_WVTD01000001.1"/>
</dbReference>
<evidence type="ECO:0000313" key="2">
    <source>
        <dbReference type="EMBL" id="MYL96416.1"/>
    </source>
</evidence>
<keyword evidence="3" id="KW-1185">Reference proteome</keyword>
<evidence type="ECO:0008006" key="4">
    <source>
        <dbReference type="Google" id="ProtNLM"/>
    </source>
</evidence>
<dbReference type="AlphaFoldDB" id="A0A7X4GD64"/>
<evidence type="ECO:0000313" key="3">
    <source>
        <dbReference type="Proteomes" id="UP000465810"/>
    </source>
</evidence>
<comment type="caution">
    <text evidence="2">The sequence shown here is derived from an EMBL/GenBank/DDBJ whole genome shotgun (WGS) entry which is preliminary data.</text>
</comment>
<sequence>MNTHVRENETLGKSFLGLTSYQISARHAQMTKSVPERLKELRISAVPRLSIRKMAEELGVTFPRYVYFEDSKRFKKRELPLEFTRQIADVLSRYGVDPMEVMKLAGLSEAEAEPEVREIEAAQPKRHWINLPVCLPSEAALAAMFETLLALIPEDATRAEAARILAQRLPTGFAAIGPDVYEEGSDEEPVPALPPRGHAKGRRDSPRL</sequence>
<evidence type="ECO:0000256" key="1">
    <source>
        <dbReference type="SAM" id="MobiDB-lite"/>
    </source>
</evidence>
<accession>A0A7X4GD64</accession>
<proteinExistence type="predicted"/>
<feature type="region of interest" description="Disordered" evidence="1">
    <location>
        <begin position="177"/>
        <end position="208"/>
    </location>
</feature>
<reference evidence="2 3" key="1">
    <citation type="submission" date="2019-12" db="EMBL/GenBank/DDBJ databases">
        <authorList>
            <person name="Feng G."/>
            <person name="Zhu H."/>
        </authorList>
    </citation>
    <scope>NUCLEOTIDE SEQUENCE [LARGE SCALE GENOMIC DNA]</scope>
    <source>
        <strain evidence="2 3">FGD1</strain>
    </source>
</reference>
<dbReference type="Proteomes" id="UP000465810">
    <property type="component" value="Unassembled WGS sequence"/>
</dbReference>
<dbReference type="EMBL" id="WVTD01000001">
    <property type="protein sequence ID" value="MYL96416.1"/>
    <property type="molecule type" value="Genomic_DNA"/>
</dbReference>